<comment type="caution">
    <text evidence="1">The sequence shown here is derived from an EMBL/GenBank/DDBJ whole genome shotgun (WGS) entry which is preliminary data.</text>
</comment>
<reference evidence="1 2" key="1">
    <citation type="journal article" date="2018" name="Evol. Lett.">
        <title>Horizontal gene cluster transfer increased hallucinogenic mushroom diversity.</title>
        <authorList>
            <person name="Reynolds H.T."/>
            <person name="Vijayakumar V."/>
            <person name="Gluck-Thaler E."/>
            <person name="Korotkin H.B."/>
            <person name="Matheny P.B."/>
            <person name="Slot J.C."/>
        </authorList>
    </citation>
    <scope>NUCLEOTIDE SEQUENCE [LARGE SCALE GENOMIC DNA]</scope>
    <source>
        <strain evidence="1 2">SRW20</strain>
    </source>
</reference>
<proteinExistence type="predicted"/>
<evidence type="ECO:0000313" key="2">
    <source>
        <dbReference type="Proteomes" id="UP000284706"/>
    </source>
</evidence>
<dbReference type="Proteomes" id="UP000284706">
    <property type="component" value="Unassembled WGS sequence"/>
</dbReference>
<dbReference type="InParanoid" id="A0A409VSW2"/>
<dbReference type="EMBL" id="NHYE01005574">
    <property type="protein sequence ID" value="PPQ69380.1"/>
    <property type="molecule type" value="Genomic_DNA"/>
</dbReference>
<name>A0A409VSW2_9AGAR</name>
<sequence>MSVILLARHGYHPPRPYKPHLDARFSLQPSSIPSSIPGHDDCFFASLHAPSLTLLSFTVPQCASAPSAPYPAVSAVQPFVILTIPDASRPM</sequence>
<accession>A0A409VSW2</accession>
<keyword evidence="2" id="KW-1185">Reference proteome</keyword>
<protein>
    <submittedName>
        <fullName evidence="1">Uncharacterized protein</fullName>
    </submittedName>
</protein>
<evidence type="ECO:0000313" key="1">
    <source>
        <dbReference type="EMBL" id="PPQ69380.1"/>
    </source>
</evidence>
<dbReference type="AlphaFoldDB" id="A0A409VSW2"/>
<organism evidence="1 2">
    <name type="scientific">Gymnopilus dilepis</name>
    <dbReference type="NCBI Taxonomy" id="231916"/>
    <lineage>
        <taxon>Eukaryota</taxon>
        <taxon>Fungi</taxon>
        <taxon>Dikarya</taxon>
        <taxon>Basidiomycota</taxon>
        <taxon>Agaricomycotina</taxon>
        <taxon>Agaricomycetes</taxon>
        <taxon>Agaricomycetidae</taxon>
        <taxon>Agaricales</taxon>
        <taxon>Agaricineae</taxon>
        <taxon>Hymenogastraceae</taxon>
        <taxon>Gymnopilus</taxon>
    </lineage>
</organism>
<gene>
    <name evidence="1" type="ORF">CVT26_002536</name>
</gene>